<protein>
    <submittedName>
        <fullName evidence="1">Uncharacterized protein</fullName>
    </submittedName>
</protein>
<accession>A0A0K2VEG3</accession>
<organism evidence="1">
    <name type="scientific">Lepeophtheirus salmonis</name>
    <name type="common">Salmon louse</name>
    <name type="synonym">Caligus salmonis</name>
    <dbReference type="NCBI Taxonomy" id="72036"/>
    <lineage>
        <taxon>Eukaryota</taxon>
        <taxon>Metazoa</taxon>
        <taxon>Ecdysozoa</taxon>
        <taxon>Arthropoda</taxon>
        <taxon>Crustacea</taxon>
        <taxon>Multicrustacea</taxon>
        <taxon>Hexanauplia</taxon>
        <taxon>Copepoda</taxon>
        <taxon>Siphonostomatoida</taxon>
        <taxon>Caligidae</taxon>
        <taxon>Lepeophtheirus</taxon>
    </lineage>
</organism>
<evidence type="ECO:0000313" key="1">
    <source>
        <dbReference type="EMBL" id="CDW48888.1"/>
    </source>
</evidence>
<dbReference type="EMBL" id="HACA01031527">
    <property type="protein sequence ID" value="CDW48888.1"/>
    <property type="molecule type" value="Transcribed_RNA"/>
</dbReference>
<name>A0A0K2VEG3_LEPSM</name>
<reference evidence="1" key="1">
    <citation type="submission" date="2014-05" db="EMBL/GenBank/DDBJ databases">
        <authorList>
            <person name="Chronopoulou M."/>
        </authorList>
    </citation>
    <scope>NUCLEOTIDE SEQUENCE</scope>
    <source>
        <tissue evidence="1">Whole organism</tissue>
    </source>
</reference>
<dbReference type="AlphaFoldDB" id="A0A0K2VEG3"/>
<sequence>MMCCSKAKSHRISRNGNGKIECEGKTCVVILLYRSFAVICYLSS</sequence>
<proteinExistence type="predicted"/>